<keyword evidence="7" id="KW-1185">Reference proteome</keyword>
<evidence type="ECO:0000256" key="3">
    <source>
        <dbReference type="ARBA" id="ARBA00023125"/>
    </source>
</evidence>
<proteinExistence type="inferred from homology"/>
<dbReference type="SUPFAM" id="SSF53850">
    <property type="entry name" value="Periplasmic binding protein-like II"/>
    <property type="match status" value="1"/>
</dbReference>
<evidence type="ECO:0000256" key="2">
    <source>
        <dbReference type="ARBA" id="ARBA00023015"/>
    </source>
</evidence>
<evidence type="ECO:0000313" key="7">
    <source>
        <dbReference type="Proteomes" id="UP000758652"/>
    </source>
</evidence>
<comment type="caution">
    <text evidence="6">The sequence shown here is derived from an EMBL/GenBank/DDBJ whole genome shotgun (WGS) entry which is preliminary data.</text>
</comment>
<evidence type="ECO:0000313" key="6">
    <source>
        <dbReference type="EMBL" id="MBE5064404.1"/>
    </source>
</evidence>
<dbReference type="Gene3D" id="3.40.190.290">
    <property type="match status" value="1"/>
</dbReference>
<evidence type="ECO:0000256" key="1">
    <source>
        <dbReference type="ARBA" id="ARBA00009437"/>
    </source>
</evidence>
<accession>A0ABR9RN34</accession>
<keyword evidence="3" id="KW-0238">DNA-binding</keyword>
<dbReference type="PANTHER" id="PTHR30419">
    <property type="entry name" value="HTH-TYPE TRANSCRIPTIONAL REGULATOR YBHD"/>
    <property type="match status" value="1"/>
</dbReference>
<dbReference type="InterPro" id="IPR036390">
    <property type="entry name" value="WH_DNA-bd_sf"/>
</dbReference>
<evidence type="ECO:0000256" key="4">
    <source>
        <dbReference type="ARBA" id="ARBA00023163"/>
    </source>
</evidence>
<evidence type="ECO:0000259" key="5">
    <source>
        <dbReference type="PROSITE" id="PS50931"/>
    </source>
</evidence>
<dbReference type="InterPro" id="IPR050950">
    <property type="entry name" value="HTH-type_LysR_regulators"/>
</dbReference>
<name>A0ABR9RN34_9FIRM</name>
<dbReference type="SUPFAM" id="SSF46785">
    <property type="entry name" value="Winged helix' DNA-binding domain"/>
    <property type="match status" value="1"/>
</dbReference>
<keyword evidence="2" id="KW-0805">Transcription regulation</keyword>
<feature type="domain" description="HTH lysR-type" evidence="5">
    <location>
        <begin position="1"/>
        <end position="57"/>
    </location>
</feature>
<dbReference type="Proteomes" id="UP000758652">
    <property type="component" value="Unassembled WGS sequence"/>
</dbReference>
<dbReference type="PRINTS" id="PR00039">
    <property type="entry name" value="HTHLYSR"/>
</dbReference>
<protein>
    <submittedName>
        <fullName evidence="6">LysR family transcriptional regulator</fullName>
    </submittedName>
</protein>
<dbReference type="Pfam" id="PF03466">
    <property type="entry name" value="LysR_substrate"/>
    <property type="match status" value="1"/>
</dbReference>
<dbReference type="InterPro" id="IPR036388">
    <property type="entry name" value="WH-like_DNA-bd_sf"/>
</dbReference>
<dbReference type="PROSITE" id="PS50931">
    <property type="entry name" value="HTH_LYSR"/>
    <property type="match status" value="1"/>
</dbReference>
<sequence length="290" mass="33295">MDIRVLRYFLTVVREENISKAAQALHVTQPTLSRQMAQLEDELGAPLFVRGKRLTLTDAGMLLRRRAEEVTELMDRIEDEFASREEVGGVISIGSGVLKSSHILVEKLLAFREMYPEVQYEIYTNTSDYVKERLDKGLLDFGLLLEPVDISRYDYIRLREKERWGLFIPEGHPLAEKSRITKAELKETLLITPSRQSVQSEISNWLGEDFLNLNILASFNLITDMTVMMNTGEACFLAIEGAMESYEGRGQVFRPLWPELSTASVLAWKRSQPFTGVAGKFLEYFREQMR</sequence>
<dbReference type="InterPro" id="IPR000847">
    <property type="entry name" value="LysR_HTH_N"/>
</dbReference>
<gene>
    <name evidence="6" type="ORF">INF30_14270</name>
</gene>
<reference evidence="6 7" key="1">
    <citation type="submission" date="2020-10" db="EMBL/GenBank/DDBJ databases">
        <title>ChiBAC.</title>
        <authorList>
            <person name="Zenner C."/>
            <person name="Hitch T.C.A."/>
            <person name="Clavel T."/>
        </authorList>
    </citation>
    <scope>NUCLEOTIDE SEQUENCE [LARGE SCALE GENOMIC DNA]</scope>
    <source>
        <strain evidence="6 7">DSM 108991</strain>
    </source>
</reference>
<dbReference type="InterPro" id="IPR005119">
    <property type="entry name" value="LysR_subst-bd"/>
</dbReference>
<dbReference type="RefSeq" id="WP_226395700.1">
    <property type="nucleotide sequence ID" value="NZ_JADCKL010000023.1"/>
</dbReference>
<organism evidence="6 7">
    <name type="scientific">Claveliimonas monacensis</name>
    <dbReference type="NCBI Taxonomy" id="2779351"/>
    <lineage>
        <taxon>Bacteria</taxon>
        <taxon>Bacillati</taxon>
        <taxon>Bacillota</taxon>
        <taxon>Clostridia</taxon>
        <taxon>Lachnospirales</taxon>
        <taxon>Lachnospiraceae</taxon>
        <taxon>Claveliimonas</taxon>
    </lineage>
</organism>
<dbReference type="Gene3D" id="1.10.10.10">
    <property type="entry name" value="Winged helix-like DNA-binding domain superfamily/Winged helix DNA-binding domain"/>
    <property type="match status" value="1"/>
</dbReference>
<comment type="similarity">
    <text evidence="1">Belongs to the LysR transcriptional regulatory family.</text>
</comment>
<keyword evidence="4" id="KW-0804">Transcription</keyword>
<dbReference type="Pfam" id="PF00126">
    <property type="entry name" value="HTH_1"/>
    <property type="match status" value="1"/>
</dbReference>
<dbReference type="PANTHER" id="PTHR30419:SF8">
    <property type="entry name" value="NITROGEN ASSIMILATION TRANSCRIPTIONAL ACTIVATOR-RELATED"/>
    <property type="match status" value="1"/>
</dbReference>
<dbReference type="EMBL" id="JADCKL010000023">
    <property type="protein sequence ID" value="MBE5064404.1"/>
    <property type="molecule type" value="Genomic_DNA"/>
</dbReference>
<dbReference type="CDD" id="cd05466">
    <property type="entry name" value="PBP2_LTTR_substrate"/>
    <property type="match status" value="1"/>
</dbReference>